<dbReference type="Proteomes" id="UP000005387">
    <property type="component" value="Unassembled WGS sequence"/>
</dbReference>
<accession>E0I8W1</accession>
<feature type="region of interest" description="Disordered" evidence="1">
    <location>
        <begin position="1"/>
        <end position="58"/>
    </location>
</feature>
<dbReference type="EMBL" id="AEDD01000005">
    <property type="protein sequence ID" value="EFM10845.1"/>
    <property type="molecule type" value="Genomic_DNA"/>
</dbReference>
<keyword evidence="3" id="KW-1185">Reference proteome</keyword>
<feature type="compositionally biased region" description="Polar residues" evidence="1">
    <location>
        <begin position="23"/>
        <end position="35"/>
    </location>
</feature>
<gene>
    <name evidence="2" type="ORF">PaecuDRAFT_2092</name>
</gene>
<evidence type="ECO:0000313" key="3">
    <source>
        <dbReference type="Proteomes" id="UP000005387"/>
    </source>
</evidence>
<sequence>MTKAKGSADKNLSNVVDQLERNPVNSHHAQQLQQDANDRRNQTAMNHDHPSDLSTPET</sequence>
<dbReference type="RefSeq" id="WP_006038095.1">
    <property type="nucleotide sequence ID" value="NZ_AEDD01000005.1"/>
</dbReference>
<evidence type="ECO:0000256" key="1">
    <source>
        <dbReference type="SAM" id="MobiDB-lite"/>
    </source>
</evidence>
<name>E0I8W1_9BACL</name>
<reference evidence="2 3" key="1">
    <citation type="submission" date="2010-07" db="EMBL/GenBank/DDBJ databases">
        <title>The draft genome of Paenibacillus curdlanolyticus YK9.</title>
        <authorList>
            <consortium name="US DOE Joint Genome Institute (JGI-PGF)"/>
            <person name="Lucas S."/>
            <person name="Copeland A."/>
            <person name="Lapidus A."/>
            <person name="Cheng J.-F."/>
            <person name="Bruce D."/>
            <person name="Goodwin L."/>
            <person name="Pitluck S."/>
            <person name="Land M.L."/>
            <person name="Hauser L."/>
            <person name="Chang Y.-J."/>
            <person name="Jeffries C."/>
            <person name="Anderson I.J."/>
            <person name="Johnson E."/>
            <person name="Loganathan U."/>
            <person name="Mulhopadhyay B."/>
            <person name="Kyrpides N."/>
            <person name="Woyke T.J."/>
        </authorList>
    </citation>
    <scope>NUCLEOTIDE SEQUENCE [LARGE SCALE GENOMIC DNA]</scope>
    <source>
        <strain evidence="2 3">YK9</strain>
    </source>
</reference>
<dbReference type="AlphaFoldDB" id="E0I8W1"/>
<dbReference type="STRING" id="717606.PaecuDRAFT_2092"/>
<protein>
    <submittedName>
        <fullName evidence="2">Uncharacterized protein</fullName>
    </submittedName>
</protein>
<dbReference type="eggNOG" id="ENOG5033B0F">
    <property type="taxonomic scope" value="Bacteria"/>
</dbReference>
<organism evidence="2 3">
    <name type="scientific">Paenibacillus curdlanolyticus YK9</name>
    <dbReference type="NCBI Taxonomy" id="717606"/>
    <lineage>
        <taxon>Bacteria</taxon>
        <taxon>Bacillati</taxon>
        <taxon>Bacillota</taxon>
        <taxon>Bacilli</taxon>
        <taxon>Bacillales</taxon>
        <taxon>Paenibacillaceae</taxon>
        <taxon>Paenibacillus</taxon>
    </lineage>
</organism>
<feature type="compositionally biased region" description="Basic and acidic residues" evidence="1">
    <location>
        <begin position="36"/>
        <end position="51"/>
    </location>
</feature>
<proteinExistence type="predicted"/>
<evidence type="ECO:0000313" key="2">
    <source>
        <dbReference type="EMBL" id="EFM10845.1"/>
    </source>
</evidence>